<proteinExistence type="predicted"/>
<dbReference type="Gene3D" id="3.40.50.720">
    <property type="entry name" value="NAD(P)-binding Rossmann-like Domain"/>
    <property type="match status" value="1"/>
</dbReference>
<reference evidence="3" key="1">
    <citation type="journal article" date="2020" name="Int. J. Syst. Evol. Microbiol.">
        <title>Alteromonas alba sp. nov., a marine bacterium isolated from the seawater of the West Pacific Ocean.</title>
        <authorList>
            <person name="Sun C."/>
            <person name="Wu Y.-H."/>
            <person name="Xamxidin M."/>
            <person name="Cheng H."/>
            <person name="Xu X.-W."/>
        </authorList>
    </citation>
    <scope>NUCLEOTIDE SEQUENCE [LARGE SCALE GENOMIC DNA]</scope>
    <source>
        <strain evidence="3">9a2</strain>
    </source>
</reference>
<comment type="caution">
    <text evidence="2">The sequence shown here is derived from an EMBL/GenBank/DDBJ whole genome shotgun (WGS) entry which is preliminary data.</text>
</comment>
<name>A0ABX5CVD0_9ALTE</name>
<dbReference type="PANTHER" id="PTHR10953:SF240">
    <property type="entry name" value="SULFUR CARRIER PROTEIN THIS ADENYLYLTRANSFERASE"/>
    <property type="match status" value="1"/>
</dbReference>
<organism evidence="2 3">
    <name type="scientific">Alteromonas gracilis</name>
    <dbReference type="NCBI Taxonomy" id="1479524"/>
    <lineage>
        <taxon>Bacteria</taxon>
        <taxon>Pseudomonadati</taxon>
        <taxon>Pseudomonadota</taxon>
        <taxon>Gammaproteobacteria</taxon>
        <taxon>Alteromonadales</taxon>
        <taxon>Alteromonadaceae</taxon>
        <taxon>Alteromonas/Salinimonas group</taxon>
        <taxon>Alteromonas</taxon>
    </lineage>
</organism>
<dbReference type="Pfam" id="PF00899">
    <property type="entry name" value="ThiF"/>
    <property type="match status" value="1"/>
</dbReference>
<gene>
    <name evidence="2" type="ORF">C6Y39_03065</name>
</gene>
<dbReference type="EMBL" id="PVNO01000005">
    <property type="protein sequence ID" value="PRO70231.1"/>
    <property type="molecule type" value="Genomic_DNA"/>
</dbReference>
<dbReference type="InterPro" id="IPR000594">
    <property type="entry name" value="ThiF_NAD_FAD-bd"/>
</dbReference>
<sequence>MLCLRRRVLHSHSFIQPTAHSAGQVFEHSLNTQDIRRYSRQLMLDSVTDEGQAKLASSHAVVIGLGGLGSLVARYLAGAGVGTITLVDGDTVDISNLQRQVTYNEMHLGELKAKSLFNELRKVDSKLNIIIKSIYADSKNLPTLISTADCVLDCTDNIETRKYINAVTHRASIPLFIAAASGLRWQALNLPQNNKRIGCYACLVEHIDVREDCLSKGVLGPVVGMAACHQATQALLFLAKRFNADIKWGHYLTGNASQGSLQSFILPPSSTCEVCHDPN</sequence>
<keyword evidence="3" id="KW-1185">Reference proteome</keyword>
<dbReference type="Proteomes" id="UP000239539">
    <property type="component" value="Unassembled WGS sequence"/>
</dbReference>
<dbReference type="CDD" id="cd00757">
    <property type="entry name" value="ThiF_MoeB_HesA_family"/>
    <property type="match status" value="1"/>
</dbReference>
<protein>
    <submittedName>
        <fullName evidence="2">Thiamine biosynthesis protein ThiF</fullName>
    </submittedName>
</protein>
<dbReference type="SUPFAM" id="SSF69572">
    <property type="entry name" value="Activating enzymes of the ubiquitin-like proteins"/>
    <property type="match status" value="1"/>
</dbReference>
<evidence type="ECO:0000313" key="3">
    <source>
        <dbReference type="Proteomes" id="UP000239539"/>
    </source>
</evidence>
<dbReference type="InterPro" id="IPR035985">
    <property type="entry name" value="Ubiquitin-activating_enz"/>
</dbReference>
<dbReference type="InterPro" id="IPR045886">
    <property type="entry name" value="ThiF/MoeB/HesA"/>
</dbReference>
<evidence type="ECO:0000313" key="2">
    <source>
        <dbReference type="EMBL" id="PRO70231.1"/>
    </source>
</evidence>
<feature type="domain" description="THIF-type NAD/FAD binding fold" evidence="1">
    <location>
        <begin position="38"/>
        <end position="266"/>
    </location>
</feature>
<evidence type="ECO:0000259" key="1">
    <source>
        <dbReference type="Pfam" id="PF00899"/>
    </source>
</evidence>
<accession>A0ABX5CVD0</accession>
<dbReference type="PANTHER" id="PTHR10953">
    <property type="entry name" value="UBIQUITIN-ACTIVATING ENZYME E1"/>
    <property type="match status" value="1"/>
</dbReference>